<dbReference type="InterPro" id="IPR018537">
    <property type="entry name" value="Peptidoglycan-bd_3"/>
</dbReference>
<dbReference type="InterPro" id="IPR018247">
    <property type="entry name" value="EF_Hand_1_Ca_BS"/>
</dbReference>
<evidence type="ECO:0000259" key="1">
    <source>
        <dbReference type="Pfam" id="PF05838"/>
    </source>
</evidence>
<dbReference type="Pfam" id="PF09374">
    <property type="entry name" value="PG_binding_3"/>
    <property type="match status" value="1"/>
</dbReference>
<accession>A0A0M7B753</accession>
<dbReference type="SUPFAM" id="SSF53955">
    <property type="entry name" value="Lysozyme-like"/>
    <property type="match status" value="1"/>
</dbReference>
<dbReference type="CDD" id="cd13926">
    <property type="entry name" value="N-acetylmuramidase_GH108"/>
    <property type="match status" value="1"/>
</dbReference>
<name>A0A0M7B753_9RHOB</name>
<dbReference type="Pfam" id="PF05838">
    <property type="entry name" value="Glyco_hydro_108"/>
    <property type="match status" value="1"/>
</dbReference>
<organism evidence="3 4">
    <name type="scientific">Jannaschia seosinensis</name>
    <dbReference type="NCBI Taxonomy" id="313367"/>
    <lineage>
        <taxon>Bacteria</taxon>
        <taxon>Pseudomonadati</taxon>
        <taxon>Pseudomonadota</taxon>
        <taxon>Alphaproteobacteria</taxon>
        <taxon>Rhodobacterales</taxon>
        <taxon>Roseobacteraceae</taxon>
        <taxon>Jannaschia</taxon>
    </lineage>
</organism>
<dbReference type="PROSITE" id="PS00018">
    <property type="entry name" value="EF_HAND_1"/>
    <property type="match status" value="1"/>
</dbReference>
<sequence length="213" mass="23462">MAEPSLKAMVGRTVRSIAEEIVAREGGFVNDPDDPGGATNFGVTIHTMRALGLDLDRDGDVDVADVRALPRSRAVDIFIEHYFRRPRIDALPDTVHASVFDMQVNAGANAVRILQRLLCQMGHAIVVDGRIGPRTATAARACQAKAPGHFSDAYGIARRNWYYALADRRPASRKYARRRDGGKGGWITRAEEFISPRYHLSAAEHRARVAAWG</sequence>
<dbReference type="InterPro" id="IPR008565">
    <property type="entry name" value="TtsA-like_GH18_dom"/>
</dbReference>
<dbReference type="InterPro" id="IPR023346">
    <property type="entry name" value="Lysozyme-like_dom_sf"/>
</dbReference>
<keyword evidence="4" id="KW-1185">Reference proteome</keyword>
<dbReference type="AlphaFoldDB" id="A0A0M7B753"/>
<dbReference type="STRING" id="313367.JSE7799_00589"/>
<dbReference type="EMBL" id="CYPR01000035">
    <property type="protein sequence ID" value="CUH22124.1"/>
    <property type="molecule type" value="Genomic_DNA"/>
</dbReference>
<dbReference type="Proteomes" id="UP000049455">
    <property type="component" value="Unassembled WGS sequence"/>
</dbReference>
<feature type="domain" description="Peptidoglycan binding" evidence="2">
    <location>
        <begin position="109"/>
        <end position="191"/>
    </location>
</feature>
<reference evidence="3 4" key="1">
    <citation type="submission" date="2015-09" db="EMBL/GenBank/DDBJ databases">
        <authorList>
            <person name="Jackson K.R."/>
            <person name="Lunt B.L."/>
            <person name="Fisher J.N.B."/>
            <person name="Gardner A.V."/>
            <person name="Bailey M.E."/>
            <person name="Deus L.M."/>
            <person name="Earl A.S."/>
            <person name="Gibby P.D."/>
            <person name="Hartmann K.A."/>
            <person name="Liu J.E."/>
            <person name="Manci A.M."/>
            <person name="Nielsen D.A."/>
            <person name="Solomon M.B."/>
            <person name="Breakwell D.P."/>
            <person name="Burnett S.H."/>
            <person name="Grose J.H."/>
        </authorList>
    </citation>
    <scope>NUCLEOTIDE SEQUENCE [LARGE SCALE GENOMIC DNA]</scope>
    <source>
        <strain evidence="3 4">CECT 7799</strain>
    </source>
</reference>
<proteinExistence type="predicted"/>
<evidence type="ECO:0000313" key="4">
    <source>
        <dbReference type="Proteomes" id="UP000049455"/>
    </source>
</evidence>
<gene>
    <name evidence="3" type="ORF">JSE7799_00589</name>
</gene>
<dbReference type="Gene3D" id="1.20.141.10">
    <property type="entry name" value="Chitosanase, subunit A, domain 1"/>
    <property type="match status" value="1"/>
</dbReference>
<evidence type="ECO:0000313" key="3">
    <source>
        <dbReference type="EMBL" id="CUH22124.1"/>
    </source>
</evidence>
<protein>
    <submittedName>
        <fullName evidence="3">Putative Peptidoglycan domain protein</fullName>
    </submittedName>
</protein>
<dbReference type="NCBIfam" id="NF040573">
    <property type="entry name" value="holin_dep_muram"/>
    <property type="match status" value="1"/>
</dbReference>
<feature type="domain" description="TtsA-like Glycoside hydrolase family 108" evidence="1">
    <location>
        <begin position="19"/>
        <end position="107"/>
    </location>
</feature>
<evidence type="ECO:0000259" key="2">
    <source>
        <dbReference type="Pfam" id="PF09374"/>
    </source>
</evidence>
<dbReference type="RefSeq" id="WP_245624784.1">
    <property type="nucleotide sequence ID" value="NZ_CYPR01000035.1"/>
</dbReference>